<dbReference type="STRING" id="177437.HRM2_06870"/>
<dbReference type="KEGG" id="dat:HRM2_06870"/>
<keyword evidence="2" id="KW-1185">Reference proteome</keyword>
<dbReference type="PANTHER" id="PTHR39338">
    <property type="entry name" value="BLL5662 PROTEIN-RELATED"/>
    <property type="match status" value="1"/>
</dbReference>
<organism evidence="1 2">
    <name type="scientific">Desulforapulum autotrophicum (strain ATCC 43914 / DSM 3382 / VKM B-1955 / HRM2)</name>
    <name type="common">Desulfobacterium autotrophicum</name>
    <dbReference type="NCBI Taxonomy" id="177437"/>
    <lineage>
        <taxon>Bacteria</taxon>
        <taxon>Pseudomonadati</taxon>
        <taxon>Thermodesulfobacteriota</taxon>
        <taxon>Desulfobacteria</taxon>
        <taxon>Desulfobacterales</taxon>
        <taxon>Desulfobacteraceae</taxon>
        <taxon>Desulforapulum</taxon>
    </lineage>
</organism>
<dbReference type="AlphaFoldDB" id="C0QJ11"/>
<evidence type="ECO:0000313" key="2">
    <source>
        <dbReference type="Proteomes" id="UP000000442"/>
    </source>
</evidence>
<dbReference type="HOGENOM" id="CLU_059555_0_0_7"/>
<protein>
    <recommendedName>
        <fullName evidence="3">VWA containing CoxE family protein</fullName>
    </recommendedName>
</protein>
<evidence type="ECO:0000313" key="1">
    <source>
        <dbReference type="EMBL" id="ACN13801.1"/>
    </source>
</evidence>
<name>C0QJ11_DESAH</name>
<gene>
    <name evidence="1" type="ordered locus">HRM2_06870</name>
</gene>
<proteinExistence type="predicted"/>
<accession>C0QJ11</accession>
<dbReference type="PANTHER" id="PTHR39338:SF7">
    <property type="entry name" value="BLL6692 PROTEIN"/>
    <property type="match status" value="1"/>
</dbReference>
<reference evidence="1 2" key="1">
    <citation type="journal article" date="2009" name="Environ. Microbiol.">
        <title>Genome sequence of Desulfobacterium autotrophicum HRM2, a marine sulfate reducer oxidizing organic carbon completely to carbon dioxide.</title>
        <authorList>
            <person name="Strittmatter A.W."/>
            <person name="Liesegang H."/>
            <person name="Rabus R."/>
            <person name="Decker I."/>
            <person name="Amann J."/>
            <person name="Andres S."/>
            <person name="Henne A."/>
            <person name="Fricke W.F."/>
            <person name="Martinez-Arias R."/>
            <person name="Bartels D."/>
            <person name="Goesmann A."/>
            <person name="Krause L."/>
            <person name="Puehler A."/>
            <person name="Klenk H.P."/>
            <person name="Richter M."/>
            <person name="Schuler M."/>
            <person name="Gloeckner F.O."/>
            <person name="Meyerdierks A."/>
            <person name="Gottschalk G."/>
            <person name="Amann R."/>
        </authorList>
    </citation>
    <scope>NUCLEOTIDE SEQUENCE [LARGE SCALE GENOMIC DNA]</scope>
    <source>
        <strain evidence="2">ATCC 43914 / DSM 3382 / HRM2</strain>
    </source>
</reference>
<dbReference type="Proteomes" id="UP000000442">
    <property type="component" value="Chromosome"/>
</dbReference>
<sequence length="421" mass="47742">MSGGQYLPLVDGMIRVSYKYGEGWTMFITFFYKLKEVGVPVSPTAFLTLQKALDRGLVSTLDDFYTTARAVLVKSERYFDLYDQVFAFCFEGVALPDSSGFEVDEVARAMLDEWLKNPKQLANALGIDPAKLADLSPDELIDYFKQRLKDQEGRHEGGNKWIGTGGTSPVGHSGYHPGGMRVGGESRNKSAVKVANERRYKDYSARGPLTQAMVGEALKRLRNMVPTGPRDEINIHDTIYKTMKNAGEIELVFDRSMRDRLKIILAIDNGGWSMDPYISVVQTLFDYARAQFKEVKTVFFHNTIYDHVWEDPQRYRKPLRVDDFTRRDPETRFIVLGDASMAPYELMAADGSIHVSGRSGKPSIERLRFIAETFAHCVWLNPVQESMWGYTHSIMAISSVFPMFELSLDGLEKAVSRLMIR</sequence>
<evidence type="ECO:0008006" key="3">
    <source>
        <dbReference type="Google" id="ProtNLM"/>
    </source>
</evidence>
<dbReference type="EMBL" id="CP001087">
    <property type="protein sequence ID" value="ACN13801.1"/>
    <property type="molecule type" value="Genomic_DNA"/>
</dbReference>
<dbReference type="eggNOG" id="COG3825">
    <property type="taxonomic scope" value="Bacteria"/>
</dbReference>